<dbReference type="InterPro" id="IPR009057">
    <property type="entry name" value="Homeodomain-like_sf"/>
</dbReference>
<dbReference type="Pfam" id="PF12833">
    <property type="entry name" value="HTH_18"/>
    <property type="match status" value="1"/>
</dbReference>
<dbReference type="OrthoDB" id="799767at2"/>
<keyword evidence="2" id="KW-0238">DNA-binding</keyword>
<evidence type="ECO:0000256" key="2">
    <source>
        <dbReference type="ARBA" id="ARBA00023125"/>
    </source>
</evidence>
<evidence type="ECO:0000313" key="5">
    <source>
        <dbReference type="EMBL" id="RAK63157.1"/>
    </source>
</evidence>
<dbReference type="PROSITE" id="PS01124">
    <property type="entry name" value="HTH_ARAC_FAMILY_2"/>
    <property type="match status" value="1"/>
</dbReference>
<dbReference type="PANTHER" id="PTHR47893:SF1">
    <property type="entry name" value="REGULATORY PROTEIN PCHR"/>
    <property type="match status" value="1"/>
</dbReference>
<keyword evidence="3" id="KW-0804">Transcription</keyword>
<dbReference type="Gene3D" id="1.10.10.60">
    <property type="entry name" value="Homeodomain-like"/>
    <property type="match status" value="2"/>
</dbReference>
<dbReference type="GO" id="GO:0003700">
    <property type="term" value="F:DNA-binding transcription factor activity"/>
    <property type="evidence" value="ECO:0007669"/>
    <property type="project" value="InterPro"/>
</dbReference>
<keyword evidence="6" id="KW-1185">Reference proteome</keyword>
<sequence length="345" mass="39269">MDTFFDISTAEVTDHCQTQLQQHAGLLEAHTVWTGPNNGGQLTFTDYFLDGLQLTNMSGRLARPLQAELNVHQPWVGMLYHFNGSVRSRQCARRPLHLGSGRQNIVGDETTRNHYTFQPQDEEYQFFTVHLTHEFFQQLLTGNAEWLGLHERWLSRRDAFVMMPDGLQTSPAAQVAIQQIVNCPYSGPLKKLFLEARFLDLFMAQQEEFARSVTRLSSKERDLFHGIRQYLDEHYANPPSLLTLARLFGTNDFKLKRGFRQLFNTTVFGYVAERRLAVAQQLLTLTDQPVQDIAEAVGFSNPAHFTTAFRKKFGVAPSQVRRNPALLKAAAENAEARKALSLRVA</sequence>
<dbReference type="InterPro" id="IPR020449">
    <property type="entry name" value="Tscrpt_reg_AraC-type_HTH"/>
</dbReference>
<dbReference type="RefSeq" id="WP_111480234.1">
    <property type="nucleotide sequence ID" value="NZ_QHKM01000010.1"/>
</dbReference>
<dbReference type="Proteomes" id="UP000248553">
    <property type="component" value="Unassembled WGS sequence"/>
</dbReference>
<protein>
    <recommendedName>
        <fullName evidence="4">HTH araC/xylS-type domain-containing protein</fullName>
    </recommendedName>
</protein>
<dbReference type="AlphaFoldDB" id="A0A328B898"/>
<feature type="domain" description="HTH araC/xylS-type" evidence="4">
    <location>
        <begin position="225"/>
        <end position="323"/>
    </location>
</feature>
<dbReference type="GO" id="GO:0043565">
    <property type="term" value="F:sequence-specific DNA binding"/>
    <property type="evidence" value="ECO:0007669"/>
    <property type="project" value="InterPro"/>
</dbReference>
<name>A0A328B898_9BACT</name>
<dbReference type="PANTHER" id="PTHR47893">
    <property type="entry name" value="REGULATORY PROTEIN PCHR"/>
    <property type="match status" value="1"/>
</dbReference>
<dbReference type="InterPro" id="IPR018060">
    <property type="entry name" value="HTH_AraC"/>
</dbReference>
<dbReference type="SMART" id="SM00342">
    <property type="entry name" value="HTH_ARAC"/>
    <property type="match status" value="1"/>
</dbReference>
<reference evidence="6" key="1">
    <citation type="submission" date="2018-05" db="EMBL/GenBank/DDBJ databases">
        <authorList>
            <person name="Nie L."/>
        </authorList>
    </citation>
    <scope>NUCLEOTIDE SEQUENCE [LARGE SCALE GENOMIC DNA]</scope>
    <source>
        <strain evidence="6">NL</strain>
    </source>
</reference>
<dbReference type="InterPro" id="IPR018062">
    <property type="entry name" value="HTH_AraC-typ_CS"/>
</dbReference>
<dbReference type="PROSITE" id="PS00041">
    <property type="entry name" value="HTH_ARAC_FAMILY_1"/>
    <property type="match status" value="1"/>
</dbReference>
<proteinExistence type="predicted"/>
<keyword evidence="1" id="KW-0805">Transcription regulation</keyword>
<dbReference type="EMBL" id="QHKM01000010">
    <property type="protein sequence ID" value="RAK63157.1"/>
    <property type="molecule type" value="Genomic_DNA"/>
</dbReference>
<accession>A0A328B898</accession>
<evidence type="ECO:0000313" key="6">
    <source>
        <dbReference type="Proteomes" id="UP000248553"/>
    </source>
</evidence>
<evidence type="ECO:0000256" key="1">
    <source>
        <dbReference type="ARBA" id="ARBA00023015"/>
    </source>
</evidence>
<dbReference type="InterPro" id="IPR053142">
    <property type="entry name" value="PchR_regulatory_protein"/>
</dbReference>
<comment type="caution">
    <text evidence="5">The sequence shown here is derived from an EMBL/GenBank/DDBJ whole genome shotgun (WGS) entry which is preliminary data.</text>
</comment>
<dbReference type="SUPFAM" id="SSF46689">
    <property type="entry name" value="Homeodomain-like"/>
    <property type="match status" value="2"/>
</dbReference>
<dbReference type="PRINTS" id="PR00032">
    <property type="entry name" value="HTHARAC"/>
</dbReference>
<organism evidence="5 6">
    <name type="scientific">Hymenobacter edaphi</name>
    <dbReference type="NCBI Taxonomy" id="2211146"/>
    <lineage>
        <taxon>Bacteria</taxon>
        <taxon>Pseudomonadati</taxon>
        <taxon>Bacteroidota</taxon>
        <taxon>Cytophagia</taxon>
        <taxon>Cytophagales</taxon>
        <taxon>Hymenobacteraceae</taxon>
        <taxon>Hymenobacter</taxon>
    </lineage>
</organism>
<evidence type="ECO:0000259" key="4">
    <source>
        <dbReference type="PROSITE" id="PS01124"/>
    </source>
</evidence>
<gene>
    <name evidence="5" type="ORF">DLM85_21445</name>
</gene>
<evidence type="ECO:0000256" key="3">
    <source>
        <dbReference type="ARBA" id="ARBA00023163"/>
    </source>
</evidence>